<keyword evidence="9" id="KW-1185">Reference proteome</keyword>
<proteinExistence type="inferred from homology"/>
<dbReference type="HOGENOM" id="CLU_1290687_0_0_1"/>
<dbReference type="EnsemblPlants" id="AES82224">
    <property type="protein sequence ID" value="AES82224"/>
    <property type="gene ID" value="MTR_7g109930"/>
</dbReference>
<comment type="similarity">
    <text evidence="5">Belongs to the HIPP family.</text>
</comment>
<keyword evidence="3" id="KW-0449">Lipoprotein</keyword>
<evidence type="ECO:0000256" key="4">
    <source>
        <dbReference type="ARBA" id="ARBA00023289"/>
    </source>
</evidence>
<keyword evidence="4" id="KW-0636">Prenylation</keyword>
<accession>G7KTP4</accession>
<evidence type="ECO:0000313" key="9">
    <source>
        <dbReference type="Proteomes" id="UP000002051"/>
    </source>
</evidence>
<dbReference type="EMBL" id="CM001223">
    <property type="protein sequence ID" value="AES82224.2"/>
    <property type="molecule type" value="Genomic_DNA"/>
</dbReference>
<dbReference type="STRING" id="3880.G7KTP4"/>
<evidence type="ECO:0000256" key="5">
    <source>
        <dbReference type="ARBA" id="ARBA00024045"/>
    </source>
</evidence>
<dbReference type="eggNOG" id="KOG1603">
    <property type="taxonomic scope" value="Eukaryota"/>
</dbReference>
<evidence type="ECO:0000256" key="3">
    <source>
        <dbReference type="ARBA" id="ARBA00023288"/>
    </source>
</evidence>
<dbReference type="Proteomes" id="UP000002051">
    <property type="component" value="Unassembled WGS sequence"/>
</dbReference>
<dbReference type="PaxDb" id="3880-AES82224"/>
<evidence type="ECO:0000256" key="6">
    <source>
        <dbReference type="SAM" id="MobiDB-lite"/>
    </source>
</evidence>
<reference evidence="7 9" key="2">
    <citation type="journal article" date="2014" name="BMC Genomics">
        <title>An improved genome release (version Mt4.0) for the model legume Medicago truncatula.</title>
        <authorList>
            <person name="Tang H."/>
            <person name="Krishnakumar V."/>
            <person name="Bidwell S."/>
            <person name="Rosen B."/>
            <person name="Chan A."/>
            <person name="Zhou S."/>
            <person name="Gentzbittel L."/>
            <person name="Childs K.L."/>
            <person name="Yandell M."/>
            <person name="Gundlach H."/>
            <person name="Mayer K.F."/>
            <person name="Schwartz D.C."/>
            <person name="Town C.D."/>
        </authorList>
    </citation>
    <scope>GENOME REANNOTATION</scope>
    <source>
        <strain evidence="8 9">cv. Jemalong A17</strain>
    </source>
</reference>
<dbReference type="AlphaFoldDB" id="G7KTP4"/>
<reference evidence="8" key="3">
    <citation type="submission" date="2015-04" db="UniProtKB">
        <authorList>
            <consortium name="EnsemblPlants"/>
        </authorList>
    </citation>
    <scope>IDENTIFICATION</scope>
    <source>
        <strain evidence="8">cv. Jemalong A17</strain>
    </source>
</reference>
<organism evidence="7 9">
    <name type="scientific">Medicago truncatula</name>
    <name type="common">Barrel medic</name>
    <name type="synonym">Medicago tribuloides</name>
    <dbReference type="NCBI Taxonomy" id="3880"/>
    <lineage>
        <taxon>Eukaryota</taxon>
        <taxon>Viridiplantae</taxon>
        <taxon>Streptophyta</taxon>
        <taxon>Embryophyta</taxon>
        <taxon>Tracheophyta</taxon>
        <taxon>Spermatophyta</taxon>
        <taxon>Magnoliopsida</taxon>
        <taxon>eudicotyledons</taxon>
        <taxon>Gunneridae</taxon>
        <taxon>Pentapetalae</taxon>
        <taxon>rosids</taxon>
        <taxon>fabids</taxon>
        <taxon>Fabales</taxon>
        <taxon>Fabaceae</taxon>
        <taxon>Papilionoideae</taxon>
        <taxon>50 kb inversion clade</taxon>
        <taxon>NPAAA clade</taxon>
        <taxon>Hologalegina</taxon>
        <taxon>IRL clade</taxon>
        <taxon>Trifolieae</taxon>
        <taxon>Medicago</taxon>
    </lineage>
</organism>
<evidence type="ECO:0000256" key="1">
    <source>
        <dbReference type="ARBA" id="ARBA00022481"/>
    </source>
</evidence>
<sequence length="191" mass="21177">MICVLKVDTQSAGWEKSITKVIKSIKDVSFTIDATHGIIRISGAIDPSKLLTEITKAGKHAELIAANVVGGSGGHSHNEYNGNHGREYRYNEYNGDQSRGYHYNEYNGGHGNVVPSYNRIQYQSDRYRSNDVFALPAPSGNVVPSYNHIQYQSDPYPSNGILALPPPSASEQLQHQQLQHYNDTNNNCVIM</sequence>
<evidence type="ECO:0008006" key="10">
    <source>
        <dbReference type="Google" id="ProtNLM"/>
    </source>
</evidence>
<dbReference type="GO" id="GO:0046872">
    <property type="term" value="F:metal ion binding"/>
    <property type="evidence" value="ECO:0007669"/>
    <property type="project" value="UniProtKB-KW"/>
</dbReference>
<dbReference type="SUPFAM" id="SSF55008">
    <property type="entry name" value="HMA, heavy metal-associated domain"/>
    <property type="match status" value="1"/>
</dbReference>
<feature type="region of interest" description="Disordered" evidence="6">
    <location>
        <begin position="74"/>
        <end position="93"/>
    </location>
</feature>
<evidence type="ECO:0000313" key="8">
    <source>
        <dbReference type="EnsemblPlants" id="AES82224"/>
    </source>
</evidence>
<evidence type="ECO:0000256" key="2">
    <source>
        <dbReference type="ARBA" id="ARBA00022723"/>
    </source>
</evidence>
<protein>
    <recommendedName>
        <fullName evidence="10">HMA domain-containing protein</fullName>
    </recommendedName>
</protein>
<dbReference type="PANTHER" id="PTHR45868:SF35">
    <property type="entry name" value="HYDROXYPROLINE-RICH GLYCOPROTEIN FAMILY PROTEIN"/>
    <property type="match status" value="1"/>
</dbReference>
<dbReference type="InterPro" id="IPR036163">
    <property type="entry name" value="HMA_dom_sf"/>
</dbReference>
<dbReference type="Gene3D" id="3.30.70.100">
    <property type="match status" value="1"/>
</dbReference>
<accession>A0A0C3WF22</accession>
<name>G7KTP4_MEDTR</name>
<reference evidence="7 9" key="1">
    <citation type="journal article" date="2011" name="Nature">
        <title>The Medicago genome provides insight into the evolution of rhizobial symbioses.</title>
        <authorList>
            <person name="Young N.D."/>
            <person name="Debelle F."/>
            <person name="Oldroyd G.E."/>
            <person name="Geurts R."/>
            <person name="Cannon S.B."/>
            <person name="Udvardi M.K."/>
            <person name="Benedito V.A."/>
            <person name="Mayer K.F."/>
            <person name="Gouzy J."/>
            <person name="Schoof H."/>
            <person name="Van de Peer Y."/>
            <person name="Proost S."/>
            <person name="Cook D.R."/>
            <person name="Meyers B.C."/>
            <person name="Spannagl M."/>
            <person name="Cheung F."/>
            <person name="De Mita S."/>
            <person name="Krishnakumar V."/>
            <person name="Gundlach H."/>
            <person name="Zhou S."/>
            <person name="Mudge J."/>
            <person name="Bharti A.K."/>
            <person name="Murray J.D."/>
            <person name="Naoumkina M.A."/>
            <person name="Rosen B."/>
            <person name="Silverstein K.A."/>
            <person name="Tang H."/>
            <person name="Rombauts S."/>
            <person name="Zhao P.X."/>
            <person name="Zhou P."/>
            <person name="Barbe V."/>
            <person name="Bardou P."/>
            <person name="Bechner M."/>
            <person name="Bellec A."/>
            <person name="Berger A."/>
            <person name="Berges H."/>
            <person name="Bidwell S."/>
            <person name="Bisseling T."/>
            <person name="Choisne N."/>
            <person name="Couloux A."/>
            <person name="Denny R."/>
            <person name="Deshpande S."/>
            <person name="Dai X."/>
            <person name="Doyle J.J."/>
            <person name="Dudez A.M."/>
            <person name="Farmer A.D."/>
            <person name="Fouteau S."/>
            <person name="Franken C."/>
            <person name="Gibelin C."/>
            <person name="Gish J."/>
            <person name="Goldstein S."/>
            <person name="Gonzalez A.J."/>
            <person name="Green P.J."/>
            <person name="Hallab A."/>
            <person name="Hartog M."/>
            <person name="Hua A."/>
            <person name="Humphray S.J."/>
            <person name="Jeong D.H."/>
            <person name="Jing Y."/>
            <person name="Jocker A."/>
            <person name="Kenton S.M."/>
            <person name="Kim D.J."/>
            <person name="Klee K."/>
            <person name="Lai H."/>
            <person name="Lang C."/>
            <person name="Lin S."/>
            <person name="Macmil S.L."/>
            <person name="Magdelenat G."/>
            <person name="Matthews L."/>
            <person name="McCorrison J."/>
            <person name="Monaghan E.L."/>
            <person name="Mun J.H."/>
            <person name="Najar F.Z."/>
            <person name="Nicholson C."/>
            <person name="Noirot C."/>
            <person name="O'Bleness M."/>
            <person name="Paule C.R."/>
            <person name="Poulain J."/>
            <person name="Prion F."/>
            <person name="Qin B."/>
            <person name="Qu C."/>
            <person name="Retzel E.F."/>
            <person name="Riddle C."/>
            <person name="Sallet E."/>
            <person name="Samain S."/>
            <person name="Samson N."/>
            <person name="Sanders I."/>
            <person name="Saurat O."/>
            <person name="Scarpelli C."/>
            <person name="Schiex T."/>
            <person name="Segurens B."/>
            <person name="Severin A.J."/>
            <person name="Sherrier D.J."/>
            <person name="Shi R."/>
            <person name="Sims S."/>
            <person name="Singer S.R."/>
            <person name="Sinharoy S."/>
            <person name="Sterck L."/>
            <person name="Viollet A."/>
            <person name="Wang B.B."/>
            <person name="Wang K."/>
            <person name="Wang M."/>
            <person name="Wang X."/>
            <person name="Warfsmann J."/>
            <person name="Weissenbach J."/>
            <person name="White D.D."/>
            <person name="White J.D."/>
            <person name="Wiley G.B."/>
            <person name="Wincker P."/>
            <person name="Xing Y."/>
            <person name="Yang L."/>
            <person name="Yao Z."/>
            <person name="Ying F."/>
            <person name="Zhai J."/>
            <person name="Zhou L."/>
            <person name="Zuber A."/>
            <person name="Denarie J."/>
            <person name="Dixon R.A."/>
            <person name="May G.D."/>
            <person name="Schwartz D.C."/>
            <person name="Rogers J."/>
            <person name="Quetier F."/>
            <person name="Town C.D."/>
            <person name="Roe B.A."/>
        </authorList>
    </citation>
    <scope>NUCLEOTIDE SEQUENCE [LARGE SCALE GENOMIC DNA]</scope>
    <source>
        <strain evidence="7">A17</strain>
        <strain evidence="8 9">cv. Jemalong A17</strain>
    </source>
</reference>
<gene>
    <name evidence="7" type="ordered locus">MTR_7g109930</name>
</gene>
<keyword evidence="1" id="KW-0488">Methylation</keyword>
<keyword evidence="2" id="KW-0479">Metal-binding</keyword>
<evidence type="ECO:0000313" key="7">
    <source>
        <dbReference type="EMBL" id="AES82224.2"/>
    </source>
</evidence>
<dbReference type="PANTHER" id="PTHR45868">
    <property type="entry name" value="HEAVY METAL-ASSOCIATED ISOPRENYLATED PLANT PROTEIN 33-RELATED"/>
    <property type="match status" value="1"/>
</dbReference>